<evidence type="ECO:0000256" key="1">
    <source>
        <dbReference type="ARBA" id="ARBA00022737"/>
    </source>
</evidence>
<keyword evidence="1" id="KW-0677">Repeat</keyword>
<dbReference type="Pfam" id="PF13405">
    <property type="entry name" value="EF-hand_6"/>
    <property type="match status" value="1"/>
</dbReference>
<protein>
    <recommendedName>
        <fullName evidence="4">EF-hand domain-containing protein</fullName>
    </recommendedName>
</protein>
<proteinExistence type="predicted"/>
<reference evidence="5 6" key="1">
    <citation type="submission" date="2021-12" db="EMBL/GenBank/DDBJ databases">
        <title>High titer production of polyol ester of fatty acids by Rhodotorula paludigena BS15 towards product separation-free biomass refinery.</title>
        <authorList>
            <person name="Mano J."/>
            <person name="Ono H."/>
            <person name="Tanaka T."/>
            <person name="Naito K."/>
            <person name="Sushida H."/>
            <person name="Ike M."/>
            <person name="Tokuyasu K."/>
            <person name="Kitaoka M."/>
        </authorList>
    </citation>
    <scope>NUCLEOTIDE SEQUENCE [LARGE SCALE GENOMIC DNA]</scope>
    <source>
        <strain evidence="5 6">BS15</strain>
    </source>
</reference>
<dbReference type="SMART" id="SM00054">
    <property type="entry name" value="EFh"/>
    <property type="match status" value="2"/>
</dbReference>
<evidence type="ECO:0000313" key="6">
    <source>
        <dbReference type="Proteomes" id="UP001342314"/>
    </source>
</evidence>
<evidence type="ECO:0000256" key="3">
    <source>
        <dbReference type="SAM" id="MobiDB-lite"/>
    </source>
</evidence>
<dbReference type="EMBL" id="BQKY01000005">
    <property type="protein sequence ID" value="GJN89904.1"/>
    <property type="molecule type" value="Genomic_DNA"/>
</dbReference>
<dbReference type="AlphaFoldDB" id="A0AAV5GHJ6"/>
<feature type="domain" description="EF-hand" evidence="4">
    <location>
        <begin position="33"/>
        <end position="68"/>
    </location>
</feature>
<evidence type="ECO:0000256" key="2">
    <source>
        <dbReference type="ARBA" id="ARBA00022837"/>
    </source>
</evidence>
<name>A0AAV5GHJ6_9BASI</name>
<dbReference type="InterPro" id="IPR018247">
    <property type="entry name" value="EF_Hand_1_Ca_BS"/>
</dbReference>
<organism evidence="5 6">
    <name type="scientific">Rhodotorula paludigena</name>
    <dbReference type="NCBI Taxonomy" id="86838"/>
    <lineage>
        <taxon>Eukaryota</taxon>
        <taxon>Fungi</taxon>
        <taxon>Dikarya</taxon>
        <taxon>Basidiomycota</taxon>
        <taxon>Pucciniomycotina</taxon>
        <taxon>Microbotryomycetes</taxon>
        <taxon>Sporidiobolales</taxon>
        <taxon>Sporidiobolaceae</taxon>
        <taxon>Rhodotorula</taxon>
    </lineage>
</organism>
<evidence type="ECO:0000313" key="5">
    <source>
        <dbReference type="EMBL" id="GJN89904.1"/>
    </source>
</evidence>
<feature type="region of interest" description="Disordered" evidence="3">
    <location>
        <begin position="1"/>
        <end position="24"/>
    </location>
</feature>
<dbReference type="InterPro" id="IPR011992">
    <property type="entry name" value="EF-hand-dom_pair"/>
</dbReference>
<dbReference type="PROSITE" id="PS00018">
    <property type="entry name" value="EF_HAND_1"/>
    <property type="match status" value="1"/>
</dbReference>
<dbReference type="Gene3D" id="1.10.238.10">
    <property type="entry name" value="EF-hand"/>
    <property type="match status" value="2"/>
</dbReference>
<accession>A0AAV5GHJ6</accession>
<keyword evidence="6" id="KW-1185">Reference proteome</keyword>
<dbReference type="FunFam" id="1.10.238.10:FF:000001">
    <property type="entry name" value="Calmodulin 1"/>
    <property type="match status" value="1"/>
</dbReference>
<feature type="domain" description="EF-hand" evidence="4">
    <location>
        <begin position="111"/>
        <end position="146"/>
    </location>
</feature>
<dbReference type="InterPro" id="IPR050403">
    <property type="entry name" value="Myosin_RLC"/>
</dbReference>
<sequence>MATLGIGRPTQGKGASKHPRQRSSSAYQLFDAAQVQTFREAFNLIDQDNDGVISESDLKGLLISLGQQPSPAHLSSLLSSRPPNAHPSLPAGQLNFTSFVTLMASHLSALDPEHEMLEAFASFDETNSGFVKADEMREWLRAEGDRMSDEEVDALLHPPFLDRKTGLFNYRLFCSTLRVTDEGDDEPALTDEPVRRT</sequence>
<dbReference type="GO" id="GO:0005509">
    <property type="term" value="F:calcium ion binding"/>
    <property type="evidence" value="ECO:0007669"/>
    <property type="project" value="InterPro"/>
</dbReference>
<comment type="caution">
    <text evidence="5">The sequence shown here is derived from an EMBL/GenBank/DDBJ whole genome shotgun (WGS) entry which is preliminary data.</text>
</comment>
<dbReference type="SUPFAM" id="SSF47473">
    <property type="entry name" value="EF-hand"/>
    <property type="match status" value="1"/>
</dbReference>
<dbReference type="CDD" id="cd00051">
    <property type="entry name" value="EFh"/>
    <property type="match status" value="1"/>
</dbReference>
<keyword evidence="2" id="KW-0106">Calcium</keyword>
<evidence type="ECO:0000259" key="4">
    <source>
        <dbReference type="PROSITE" id="PS50222"/>
    </source>
</evidence>
<dbReference type="Proteomes" id="UP001342314">
    <property type="component" value="Unassembled WGS sequence"/>
</dbReference>
<gene>
    <name evidence="5" type="ORF">Rhopal_002893-T1</name>
</gene>
<dbReference type="PROSITE" id="PS50222">
    <property type="entry name" value="EF_HAND_2"/>
    <property type="match status" value="2"/>
</dbReference>
<dbReference type="PANTHER" id="PTHR23049">
    <property type="entry name" value="MYOSIN REGULATORY LIGHT CHAIN 2"/>
    <property type="match status" value="1"/>
</dbReference>
<dbReference type="InterPro" id="IPR002048">
    <property type="entry name" value="EF_hand_dom"/>
</dbReference>